<keyword evidence="9" id="KW-1185">Reference proteome</keyword>
<comment type="cofactor">
    <cofactor evidence="1">
        <name>FAD</name>
        <dbReference type="ChEBI" id="CHEBI:57692"/>
    </cofactor>
</comment>
<evidence type="ECO:0000313" key="8">
    <source>
        <dbReference type="EMBL" id="EGG03604.1"/>
    </source>
</evidence>
<dbReference type="RefSeq" id="XP_007413051.1">
    <property type="nucleotide sequence ID" value="XM_007412989.1"/>
</dbReference>
<dbReference type="eggNOG" id="ENOG502QVGN">
    <property type="taxonomic scope" value="Eukaryota"/>
</dbReference>
<dbReference type="AlphaFoldDB" id="F4RVD6"/>
<dbReference type="VEuPathDB" id="FungiDB:MELLADRAFT_89999"/>
<evidence type="ECO:0000256" key="3">
    <source>
        <dbReference type="ARBA" id="ARBA00022630"/>
    </source>
</evidence>
<keyword evidence="4" id="KW-0274">FAD</keyword>
<dbReference type="InterPro" id="IPR050416">
    <property type="entry name" value="FAD-linked_Oxidoreductase"/>
</dbReference>
<dbReference type="PROSITE" id="PS51387">
    <property type="entry name" value="FAD_PCMH"/>
    <property type="match status" value="1"/>
</dbReference>
<dbReference type="HOGENOM" id="CLU_018354_10_1_1"/>
<dbReference type="Proteomes" id="UP000001072">
    <property type="component" value="Unassembled WGS sequence"/>
</dbReference>
<dbReference type="PANTHER" id="PTHR42973:SF39">
    <property type="entry name" value="FAD-BINDING PCMH-TYPE DOMAIN-CONTAINING PROTEIN"/>
    <property type="match status" value="1"/>
</dbReference>
<dbReference type="Pfam" id="PF08031">
    <property type="entry name" value="BBE"/>
    <property type="match status" value="1"/>
</dbReference>
<name>F4RVD6_MELLP</name>
<keyword evidence="3" id="KW-0285">Flavoprotein</keyword>
<proteinExistence type="inferred from homology"/>
<dbReference type="InterPro" id="IPR006094">
    <property type="entry name" value="Oxid_FAD_bind_N"/>
</dbReference>
<feature type="chain" id="PRO_5003321066" description="FAD-binding PCMH-type domain-containing protein" evidence="6">
    <location>
        <begin position="23"/>
        <end position="511"/>
    </location>
</feature>
<evidence type="ECO:0000259" key="7">
    <source>
        <dbReference type="PROSITE" id="PS51387"/>
    </source>
</evidence>
<comment type="similarity">
    <text evidence="2">Belongs to the oxygen-dependent FAD-linked oxidoreductase family.</text>
</comment>
<dbReference type="InterPro" id="IPR016166">
    <property type="entry name" value="FAD-bd_PCMH"/>
</dbReference>
<dbReference type="InterPro" id="IPR016169">
    <property type="entry name" value="FAD-bd_PCMH_sub2"/>
</dbReference>
<feature type="domain" description="FAD-binding PCMH-type" evidence="7">
    <location>
        <begin position="57"/>
        <end position="230"/>
    </location>
</feature>
<feature type="signal peptide" evidence="6">
    <location>
        <begin position="1"/>
        <end position="22"/>
    </location>
</feature>
<sequence length="511" mass="55104">MPMLNSLFTVSCALSLLCSVRTDTASLRAQFSGLGIDAVYPGDSSYSKLATPFNKRLSYTPAAIVFPNNTKAVSDCVKVAVEAKIPVSPRSGGHSYAAYGLGGANGALVVDLSRLKTVSVDQSTGQALIGTGNRLGDVAIGLHSQGRRAIPHGLCPYVGIGGHASFGGYGFTSRMWGLTLDNIISQEVVLANGTIVQASQDTNPDLFWALRGAGASYGIMTSIKFRTHLAPSQPTNFDIGWDFNQTDFARAMIQLQIFSQSDLPSELGFDANFGRGSKSGRLNFRISGTWHGDNSNFPAVVKPFLDVMPPPATSSVKKNDWLSSLQVSAGSQNLSTSGVDLSAEHDNFYAKSLTTPKSTPMSNMTIQAFSKYLASEGWKTDMNWFGQLALIGGQNSATTSVPTDATAFAQRSTLWIIQLYTRTNDSAQPFPAAALTFLDQMVASILKNSPPGWGYGGYSNYVDDRLSSTEWKNMYYNTHYQRLTKIKSAYDPQNVFSYPQSITEATSAQKD</sequence>
<dbReference type="Pfam" id="PF01565">
    <property type="entry name" value="FAD_binding_4"/>
    <property type="match status" value="1"/>
</dbReference>
<keyword evidence="5" id="KW-0560">Oxidoreductase</keyword>
<evidence type="ECO:0000256" key="2">
    <source>
        <dbReference type="ARBA" id="ARBA00005466"/>
    </source>
</evidence>
<organism evidence="9">
    <name type="scientific">Melampsora larici-populina (strain 98AG31 / pathotype 3-4-7)</name>
    <name type="common">Poplar leaf rust fungus</name>
    <dbReference type="NCBI Taxonomy" id="747676"/>
    <lineage>
        <taxon>Eukaryota</taxon>
        <taxon>Fungi</taxon>
        <taxon>Dikarya</taxon>
        <taxon>Basidiomycota</taxon>
        <taxon>Pucciniomycotina</taxon>
        <taxon>Pucciniomycetes</taxon>
        <taxon>Pucciniales</taxon>
        <taxon>Melampsoraceae</taxon>
        <taxon>Melampsora</taxon>
    </lineage>
</organism>
<protein>
    <recommendedName>
        <fullName evidence="7">FAD-binding PCMH-type domain-containing protein</fullName>
    </recommendedName>
</protein>
<dbReference type="Gene3D" id="3.40.462.20">
    <property type="match status" value="1"/>
</dbReference>
<evidence type="ECO:0000256" key="4">
    <source>
        <dbReference type="ARBA" id="ARBA00022827"/>
    </source>
</evidence>
<dbReference type="SUPFAM" id="SSF56176">
    <property type="entry name" value="FAD-binding/transporter-associated domain-like"/>
    <property type="match status" value="1"/>
</dbReference>
<keyword evidence="6" id="KW-0732">Signal</keyword>
<dbReference type="PANTHER" id="PTHR42973">
    <property type="entry name" value="BINDING OXIDOREDUCTASE, PUTATIVE (AFU_ORTHOLOGUE AFUA_1G17690)-RELATED"/>
    <property type="match status" value="1"/>
</dbReference>
<evidence type="ECO:0000256" key="1">
    <source>
        <dbReference type="ARBA" id="ARBA00001974"/>
    </source>
</evidence>
<evidence type="ECO:0000256" key="5">
    <source>
        <dbReference type="ARBA" id="ARBA00023002"/>
    </source>
</evidence>
<evidence type="ECO:0000256" key="6">
    <source>
        <dbReference type="SAM" id="SignalP"/>
    </source>
</evidence>
<dbReference type="KEGG" id="mlr:MELLADRAFT_89999"/>
<dbReference type="InParanoid" id="F4RVD6"/>
<dbReference type="GeneID" id="18935396"/>
<dbReference type="EMBL" id="GL883123">
    <property type="protein sequence ID" value="EGG03604.1"/>
    <property type="molecule type" value="Genomic_DNA"/>
</dbReference>
<dbReference type="Gene3D" id="3.30.465.10">
    <property type="match status" value="1"/>
</dbReference>
<gene>
    <name evidence="8" type="ORF">MELLADRAFT_89999</name>
</gene>
<dbReference type="OrthoDB" id="2503237at2759"/>
<evidence type="ECO:0000313" key="9">
    <source>
        <dbReference type="Proteomes" id="UP000001072"/>
    </source>
</evidence>
<reference evidence="9" key="1">
    <citation type="journal article" date="2011" name="Proc. Natl. Acad. Sci. U.S.A.">
        <title>Obligate biotrophy features unraveled by the genomic analysis of rust fungi.</title>
        <authorList>
            <person name="Duplessis S."/>
            <person name="Cuomo C.A."/>
            <person name="Lin Y.-C."/>
            <person name="Aerts A."/>
            <person name="Tisserant E."/>
            <person name="Veneault-Fourrey C."/>
            <person name="Joly D.L."/>
            <person name="Hacquard S."/>
            <person name="Amselem J."/>
            <person name="Cantarel B.L."/>
            <person name="Chiu R."/>
            <person name="Coutinho P.M."/>
            <person name="Feau N."/>
            <person name="Field M."/>
            <person name="Frey P."/>
            <person name="Gelhaye E."/>
            <person name="Goldberg J."/>
            <person name="Grabherr M.G."/>
            <person name="Kodira C.D."/>
            <person name="Kohler A."/>
            <person name="Kuees U."/>
            <person name="Lindquist E.A."/>
            <person name="Lucas S.M."/>
            <person name="Mago R."/>
            <person name="Mauceli E."/>
            <person name="Morin E."/>
            <person name="Murat C."/>
            <person name="Pangilinan J.L."/>
            <person name="Park R."/>
            <person name="Pearson M."/>
            <person name="Quesneville H."/>
            <person name="Rouhier N."/>
            <person name="Sakthikumar S."/>
            <person name="Salamov A.A."/>
            <person name="Schmutz J."/>
            <person name="Selles B."/>
            <person name="Shapiro H."/>
            <person name="Tanguay P."/>
            <person name="Tuskan G.A."/>
            <person name="Henrissat B."/>
            <person name="Van de Peer Y."/>
            <person name="Rouze P."/>
            <person name="Ellis J.G."/>
            <person name="Dodds P.N."/>
            <person name="Schein J.E."/>
            <person name="Zhong S."/>
            <person name="Hamelin R.C."/>
            <person name="Grigoriev I.V."/>
            <person name="Szabo L.J."/>
            <person name="Martin F."/>
        </authorList>
    </citation>
    <scope>NUCLEOTIDE SEQUENCE [LARGE SCALE GENOMIC DNA]</scope>
    <source>
        <strain evidence="9">98AG31 / pathotype 3-4-7</strain>
    </source>
</reference>
<dbReference type="InterPro" id="IPR036318">
    <property type="entry name" value="FAD-bd_PCMH-like_sf"/>
</dbReference>
<dbReference type="GO" id="GO:0016491">
    <property type="term" value="F:oxidoreductase activity"/>
    <property type="evidence" value="ECO:0007669"/>
    <property type="project" value="UniProtKB-KW"/>
</dbReference>
<dbReference type="InterPro" id="IPR012951">
    <property type="entry name" value="BBE"/>
</dbReference>
<accession>F4RVD6</accession>
<dbReference type="GO" id="GO:0071949">
    <property type="term" value="F:FAD binding"/>
    <property type="evidence" value="ECO:0007669"/>
    <property type="project" value="InterPro"/>
</dbReference>